<dbReference type="PANTHER" id="PTHR21600:SF44">
    <property type="entry name" value="RIBOSOMAL LARGE SUBUNIT PSEUDOURIDINE SYNTHASE D"/>
    <property type="match status" value="1"/>
</dbReference>
<dbReference type="Pfam" id="PF00849">
    <property type="entry name" value="PseudoU_synth_2"/>
    <property type="match status" value="1"/>
</dbReference>
<dbReference type="InterPro" id="IPR006145">
    <property type="entry name" value="PsdUridine_synth_RsuA/RluA"/>
</dbReference>
<protein>
    <recommendedName>
        <fullName evidence="3">Pseudouridine synthase RsuA/RluA-like domain-containing protein</fullName>
    </recommendedName>
</protein>
<comment type="similarity">
    <text evidence="1">Belongs to the pseudouridine synthase RluA family.</text>
</comment>
<accession>A0ABQ0JV82</accession>
<dbReference type="PROSITE" id="PS01129">
    <property type="entry name" value="PSI_RLU"/>
    <property type="match status" value="1"/>
</dbReference>
<gene>
    <name evidence="4" type="ORF">BROSI_A0866</name>
</gene>
<comment type="caution">
    <text evidence="4">The sequence shown here is derived from an EMBL/GenBank/DDBJ whole genome shotgun (WGS) entry which is preliminary data.</text>
</comment>
<proteinExistence type="inferred from homology"/>
<evidence type="ECO:0000313" key="5">
    <source>
        <dbReference type="Proteomes" id="UP000032309"/>
    </source>
</evidence>
<keyword evidence="2" id="KW-0413">Isomerase</keyword>
<dbReference type="InterPro" id="IPR050188">
    <property type="entry name" value="RluA_PseudoU_synthase"/>
</dbReference>
<keyword evidence="5" id="KW-1185">Reference proteome</keyword>
<evidence type="ECO:0000259" key="3">
    <source>
        <dbReference type="Pfam" id="PF00849"/>
    </source>
</evidence>
<dbReference type="EMBL" id="BAFN01000001">
    <property type="protein sequence ID" value="GAN32354.1"/>
    <property type="molecule type" value="Genomic_DNA"/>
</dbReference>
<organism evidence="4 5">
    <name type="scientific">Candidatus Brocadia sinica JPN1</name>
    <dbReference type="NCBI Taxonomy" id="1197129"/>
    <lineage>
        <taxon>Bacteria</taxon>
        <taxon>Pseudomonadati</taxon>
        <taxon>Planctomycetota</taxon>
        <taxon>Candidatus Brocadiia</taxon>
        <taxon>Candidatus Brocadiales</taxon>
        <taxon>Candidatus Brocadiaceae</taxon>
        <taxon>Candidatus Brocadia</taxon>
    </lineage>
</organism>
<reference evidence="5" key="1">
    <citation type="journal article" date="2015" name="Genome Announc.">
        <title>Draft Genome Sequence of an Anaerobic Ammonium-Oxidizing Bacterium, "Candidatus Brocadia sinica".</title>
        <authorList>
            <person name="Oshiki M."/>
            <person name="Shinyako-Hata K."/>
            <person name="Satoh H."/>
            <person name="Okabe S."/>
        </authorList>
    </citation>
    <scope>NUCLEOTIDE SEQUENCE [LARGE SCALE GENOMIC DNA]</scope>
    <source>
        <strain evidence="5">JPN1</strain>
    </source>
</reference>
<dbReference type="PANTHER" id="PTHR21600">
    <property type="entry name" value="MITOCHONDRIAL RNA PSEUDOURIDINE SYNTHASE"/>
    <property type="match status" value="1"/>
</dbReference>
<dbReference type="Proteomes" id="UP000032309">
    <property type="component" value="Unassembled WGS sequence"/>
</dbReference>
<dbReference type="InterPro" id="IPR006224">
    <property type="entry name" value="PsdUridine_synth_RluA-like_CS"/>
</dbReference>
<feature type="domain" description="Pseudouridine synthase RsuA/RluA-like" evidence="3">
    <location>
        <begin position="24"/>
        <end position="175"/>
    </location>
</feature>
<evidence type="ECO:0000313" key="4">
    <source>
        <dbReference type="EMBL" id="GAN32354.1"/>
    </source>
</evidence>
<name>A0ABQ0JV82_9BACT</name>
<evidence type="ECO:0000256" key="2">
    <source>
        <dbReference type="ARBA" id="ARBA00023235"/>
    </source>
</evidence>
<evidence type="ECO:0000256" key="1">
    <source>
        <dbReference type="ARBA" id="ARBA00010876"/>
    </source>
</evidence>
<sequence>MKEMKPIPYRHRPKGLTILYEDRDIIVIDKSAGLLTVKATYEREKTAHHILTNYIRKGSLKSKKQLFVVHRLDRDTSGVLVFAKSAEAKENLKLQWKGVKKKYVAVVHGILTEKSGTLISHLAENENYEVFSVKDSRKGELAKTRYKVLKEAKRFSLLEIELLTGKKNQIRVHFSEKGHPLVGDDKYGKKDEPKSRLALHSHYLTFRHPYSGKELTFEAEVPGFFKSFFDNT</sequence>
<dbReference type="SUPFAM" id="SSF55120">
    <property type="entry name" value="Pseudouridine synthase"/>
    <property type="match status" value="1"/>
</dbReference>
<dbReference type="CDD" id="cd02869">
    <property type="entry name" value="PseudoU_synth_RluA_like"/>
    <property type="match status" value="1"/>
</dbReference>
<dbReference type="InterPro" id="IPR020103">
    <property type="entry name" value="PsdUridine_synth_cat_dom_sf"/>
</dbReference>
<dbReference type="Gene3D" id="3.30.2350.10">
    <property type="entry name" value="Pseudouridine synthase"/>
    <property type="match status" value="1"/>
</dbReference>